<evidence type="ECO:0000313" key="4">
    <source>
        <dbReference type="Proteomes" id="UP000034050"/>
    </source>
</evidence>
<feature type="compositionally biased region" description="Pro residues" evidence="1">
    <location>
        <begin position="240"/>
        <end position="324"/>
    </location>
</feature>
<feature type="transmembrane region" description="Helical" evidence="2">
    <location>
        <begin position="15"/>
        <end position="35"/>
    </location>
</feature>
<evidence type="ECO:0000313" key="3">
    <source>
        <dbReference type="EMBL" id="KKS87217.1"/>
    </source>
</evidence>
<keyword evidence="2" id="KW-0472">Membrane</keyword>
<dbReference type="STRING" id="1618446.UV61_C0003G0070"/>
<comment type="caution">
    <text evidence="3">The sequence shown here is derived from an EMBL/GenBank/DDBJ whole genome shotgun (WGS) entry which is preliminary data.</text>
</comment>
<dbReference type="PATRIC" id="fig|1618446.3.peg.495"/>
<protein>
    <recommendedName>
        <fullName evidence="5">Cohesin domain-containing protein</fullName>
    </recommendedName>
</protein>
<dbReference type="PANTHER" id="PTHR48148">
    <property type="entry name" value="KERATINOCYTE PROLINE-RICH PROTEIN"/>
    <property type="match status" value="1"/>
</dbReference>
<dbReference type="Proteomes" id="UP000034050">
    <property type="component" value="Unassembled WGS sequence"/>
</dbReference>
<feature type="region of interest" description="Disordered" evidence="1">
    <location>
        <begin position="235"/>
        <end position="329"/>
    </location>
</feature>
<evidence type="ECO:0008006" key="5">
    <source>
        <dbReference type="Google" id="ProtNLM"/>
    </source>
</evidence>
<gene>
    <name evidence="3" type="ORF">UV61_C0003G0070</name>
</gene>
<evidence type="ECO:0000256" key="2">
    <source>
        <dbReference type="SAM" id="Phobius"/>
    </source>
</evidence>
<sequence length="368" mass="37944">MKNLMDYLRENRSRILPLAVLVFLAIAVFLIFSLVKKRQEIRPKAANFDAVLSFNPTTVTLSPGQVMSVPVWVNLSSTVQAIVGADILVNFDPTKLTLVSPNGVTKEIDGQSIFKTYAPVDADGGFDAARVIACANTGLVNGDATKCPDGRGVIEFGIAAFDWTAGAATGTFLGTFSPVTKLTFQAGSLAGSTTLTFKYTASGATIDSNVVIKPPGGVGDPLDILAQPTSIVTVNIVGPTPTPTPSPTPSSTPVPTPSPTPTPTPSATPKPASPTPTPSATPKPASPTPTPSATPKPASPTPTPSATPKPASPTPTATPLPSASPSPSYTVADLKNALINFLTSQGDGHPVDGKVNMMDAAYILYWLK</sequence>
<proteinExistence type="predicted"/>
<keyword evidence="2" id="KW-1133">Transmembrane helix</keyword>
<reference evidence="3 4" key="1">
    <citation type="journal article" date="2015" name="Nature">
        <title>rRNA introns, odd ribosomes, and small enigmatic genomes across a large radiation of phyla.</title>
        <authorList>
            <person name="Brown C.T."/>
            <person name="Hug L.A."/>
            <person name="Thomas B.C."/>
            <person name="Sharon I."/>
            <person name="Castelle C.J."/>
            <person name="Singh A."/>
            <person name="Wilkins M.J."/>
            <person name="Williams K.H."/>
            <person name="Banfield J.F."/>
        </authorList>
    </citation>
    <scope>NUCLEOTIDE SEQUENCE [LARGE SCALE GENOMIC DNA]</scope>
</reference>
<dbReference type="PANTHER" id="PTHR48148:SF3">
    <property type="entry name" value="KERATINOCYTE PROLINE-RICH PROTEIN"/>
    <property type="match status" value="1"/>
</dbReference>
<dbReference type="PRINTS" id="PR01217">
    <property type="entry name" value="PRICHEXTENSN"/>
</dbReference>
<keyword evidence="2" id="KW-0812">Transmembrane</keyword>
<evidence type="ECO:0000256" key="1">
    <source>
        <dbReference type="SAM" id="MobiDB-lite"/>
    </source>
</evidence>
<dbReference type="Gene3D" id="2.60.40.680">
    <property type="match status" value="1"/>
</dbReference>
<organism evidence="3 4">
    <name type="scientific">Candidatus Gottesmanbacteria bacterium GW2011_GWB1_43_11</name>
    <dbReference type="NCBI Taxonomy" id="1618446"/>
    <lineage>
        <taxon>Bacteria</taxon>
        <taxon>Candidatus Gottesmaniibacteriota</taxon>
    </lineage>
</organism>
<name>A0A0G1CP12_9BACT</name>
<dbReference type="AlphaFoldDB" id="A0A0G1CP12"/>
<dbReference type="EMBL" id="LCFD01000003">
    <property type="protein sequence ID" value="KKS87217.1"/>
    <property type="molecule type" value="Genomic_DNA"/>
</dbReference>
<accession>A0A0G1CP12</accession>